<keyword evidence="9" id="KW-1133">Transmembrane helix</keyword>
<dbReference type="InterPro" id="IPR036890">
    <property type="entry name" value="HATPase_C_sf"/>
</dbReference>
<dbReference type="InterPro" id="IPR003594">
    <property type="entry name" value="HATPase_dom"/>
</dbReference>
<protein>
    <recommendedName>
        <fullName evidence="2">histidine kinase</fullName>
        <ecNumber evidence="2">2.7.13.3</ecNumber>
    </recommendedName>
</protein>
<dbReference type="GO" id="GO:0016020">
    <property type="term" value="C:membrane"/>
    <property type="evidence" value="ECO:0007669"/>
    <property type="project" value="InterPro"/>
</dbReference>
<feature type="transmembrane region" description="Helical" evidence="9">
    <location>
        <begin position="392"/>
        <end position="413"/>
    </location>
</feature>
<keyword evidence="9" id="KW-0812">Transmembrane</keyword>
<feature type="transmembrane region" description="Helical" evidence="9">
    <location>
        <begin position="29"/>
        <end position="48"/>
    </location>
</feature>
<dbReference type="InterPro" id="IPR011712">
    <property type="entry name" value="Sig_transdc_His_kin_sub3_dim/P"/>
</dbReference>
<evidence type="ECO:0000256" key="2">
    <source>
        <dbReference type="ARBA" id="ARBA00012438"/>
    </source>
</evidence>
<feature type="transmembrane region" description="Helical" evidence="9">
    <location>
        <begin position="433"/>
        <end position="455"/>
    </location>
</feature>
<evidence type="ECO:0000259" key="10">
    <source>
        <dbReference type="SMART" id="SM00387"/>
    </source>
</evidence>
<dbReference type="Pfam" id="PF02518">
    <property type="entry name" value="HATPase_c"/>
    <property type="match status" value="1"/>
</dbReference>
<feature type="domain" description="Histidine kinase/HSP90-like ATPase" evidence="10">
    <location>
        <begin position="283"/>
        <end position="373"/>
    </location>
</feature>
<evidence type="ECO:0000256" key="8">
    <source>
        <dbReference type="ARBA" id="ARBA00023012"/>
    </source>
</evidence>
<keyword evidence="8" id="KW-0902">Two-component regulatory system</keyword>
<gene>
    <name evidence="11" type="ORF">HD593_011750</name>
</gene>
<evidence type="ECO:0000256" key="1">
    <source>
        <dbReference type="ARBA" id="ARBA00000085"/>
    </source>
</evidence>
<proteinExistence type="predicted"/>
<dbReference type="Gene3D" id="1.20.5.1930">
    <property type="match status" value="1"/>
</dbReference>
<accession>A0A7X0P7X7</accession>
<keyword evidence="7" id="KW-0067">ATP-binding</keyword>
<evidence type="ECO:0000313" key="11">
    <source>
        <dbReference type="EMBL" id="MBB6556955.1"/>
    </source>
</evidence>
<dbReference type="EMBL" id="JACHMI010000001">
    <property type="protein sequence ID" value="MBB6556955.1"/>
    <property type="molecule type" value="Genomic_DNA"/>
</dbReference>
<comment type="caution">
    <text evidence="11">The sequence shown here is derived from an EMBL/GenBank/DDBJ whole genome shotgun (WGS) entry which is preliminary data.</text>
</comment>
<dbReference type="CDD" id="cd16917">
    <property type="entry name" value="HATPase_UhpB-NarQ-NarX-like"/>
    <property type="match status" value="1"/>
</dbReference>
<keyword evidence="4" id="KW-0808">Transferase</keyword>
<keyword evidence="6 11" id="KW-0418">Kinase</keyword>
<dbReference type="Proteomes" id="UP000565579">
    <property type="component" value="Unassembled WGS sequence"/>
</dbReference>
<keyword evidence="5" id="KW-0547">Nucleotide-binding</keyword>
<evidence type="ECO:0000256" key="5">
    <source>
        <dbReference type="ARBA" id="ARBA00022741"/>
    </source>
</evidence>
<dbReference type="Pfam" id="PF07730">
    <property type="entry name" value="HisKA_3"/>
    <property type="match status" value="1"/>
</dbReference>
<keyword evidence="9" id="KW-0472">Membrane</keyword>
<dbReference type="AlphaFoldDB" id="A0A7X0P7X7"/>
<dbReference type="PANTHER" id="PTHR24421">
    <property type="entry name" value="NITRATE/NITRITE SENSOR PROTEIN NARX-RELATED"/>
    <property type="match status" value="1"/>
</dbReference>
<reference evidence="11 12" key="1">
    <citation type="submission" date="2020-08" db="EMBL/GenBank/DDBJ databases">
        <title>Sequencing the genomes of 1000 actinobacteria strains.</title>
        <authorList>
            <person name="Klenk H.-P."/>
        </authorList>
    </citation>
    <scope>NUCLEOTIDE SEQUENCE [LARGE SCALE GENOMIC DNA]</scope>
    <source>
        <strain evidence="11 12">DSM 43768</strain>
    </source>
</reference>
<evidence type="ECO:0000256" key="4">
    <source>
        <dbReference type="ARBA" id="ARBA00022679"/>
    </source>
</evidence>
<name>A0A7X0P7X7_9ACTN</name>
<dbReference type="GO" id="GO:0005524">
    <property type="term" value="F:ATP binding"/>
    <property type="evidence" value="ECO:0007669"/>
    <property type="project" value="UniProtKB-KW"/>
</dbReference>
<dbReference type="Gene3D" id="3.30.565.10">
    <property type="entry name" value="Histidine kinase-like ATPase, C-terminal domain"/>
    <property type="match status" value="1"/>
</dbReference>
<dbReference type="EC" id="2.7.13.3" evidence="2"/>
<evidence type="ECO:0000256" key="9">
    <source>
        <dbReference type="SAM" id="Phobius"/>
    </source>
</evidence>
<keyword evidence="3" id="KW-0597">Phosphoprotein</keyword>
<evidence type="ECO:0000256" key="6">
    <source>
        <dbReference type="ARBA" id="ARBA00022777"/>
    </source>
</evidence>
<sequence length="475" mass="51874">MLRRYGRVLALLALAVVQAAMAGLTGVMLLLSFALGMVFLFPPQVMMVRELAELNRKLVREWAGVGIDRPYLPPPPPPVPQADGMYRSERTLYKSPRVPAWNNRWKWLVSDPATWRDEAWLLLDPLVKVVLAPLLLLLPGRGLRVYGLWSKKLLDPTAASRLAGQVSHLQRTRNLAADSQAAEMRRIERDLHDGTQARLVAIGMTLGAVEQLVESDPKAAKALLAKARDASSETLTELRRVIRGIHPPVLAERGLADAVRALAMDSPLDVTVEVNLPHRPEAPVEAAVYFAVSELLSNAARHGDARTAAVDISTNGANLRVTVTDDGMGGADPAKGSGLTGIERRLAAFDGVLAVHSPPGGPTTVSMELPKVLPTSWTGASSRMPRWKTATVVLLWATAWCPTFPQGIVAGIFKIFGIEEKTWFLALHLPEPWQWPTITGMILVGVLMHVMAIRIPASHDRDKFMAEASPTKPWC</sequence>
<organism evidence="11 12">
    <name type="scientific">Nonomuraea rubra</name>
    <dbReference type="NCBI Taxonomy" id="46180"/>
    <lineage>
        <taxon>Bacteria</taxon>
        <taxon>Bacillati</taxon>
        <taxon>Actinomycetota</taxon>
        <taxon>Actinomycetes</taxon>
        <taxon>Streptosporangiales</taxon>
        <taxon>Streptosporangiaceae</taxon>
        <taxon>Nonomuraea</taxon>
    </lineage>
</organism>
<dbReference type="SMART" id="SM00387">
    <property type="entry name" value="HATPase_c"/>
    <property type="match status" value="1"/>
</dbReference>
<dbReference type="RefSeq" id="WP_185111364.1">
    <property type="nucleotide sequence ID" value="NZ_BAAAXY010000278.1"/>
</dbReference>
<comment type="catalytic activity">
    <reaction evidence="1">
        <text>ATP + protein L-histidine = ADP + protein N-phospho-L-histidine.</text>
        <dbReference type="EC" id="2.7.13.3"/>
    </reaction>
</comment>
<dbReference type="GO" id="GO:0000155">
    <property type="term" value="F:phosphorelay sensor kinase activity"/>
    <property type="evidence" value="ECO:0007669"/>
    <property type="project" value="InterPro"/>
</dbReference>
<dbReference type="GO" id="GO:0046983">
    <property type="term" value="F:protein dimerization activity"/>
    <property type="evidence" value="ECO:0007669"/>
    <property type="project" value="InterPro"/>
</dbReference>
<dbReference type="InterPro" id="IPR050482">
    <property type="entry name" value="Sensor_HK_TwoCompSys"/>
</dbReference>
<evidence type="ECO:0000313" key="12">
    <source>
        <dbReference type="Proteomes" id="UP000565579"/>
    </source>
</evidence>
<evidence type="ECO:0000256" key="7">
    <source>
        <dbReference type="ARBA" id="ARBA00022840"/>
    </source>
</evidence>
<keyword evidence="12" id="KW-1185">Reference proteome</keyword>
<dbReference type="PANTHER" id="PTHR24421:SF10">
    <property type="entry name" value="NITRATE_NITRITE SENSOR PROTEIN NARQ"/>
    <property type="match status" value="1"/>
</dbReference>
<dbReference type="SUPFAM" id="SSF55874">
    <property type="entry name" value="ATPase domain of HSP90 chaperone/DNA topoisomerase II/histidine kinase"/>
    <property type="match status" value="1"/>
</dbReference>
<evidence type="ECO:0000256" key="3">
    <source>
        <dbReference type="ARBA" id="ARBA00022553"/>
    </source>
</evidence>